<protein>
    <submittedName>
        <fullName evidence="5">Fatty acid metabolism regulator protein</fullName>
    </submittedName>
</protein>
<dbReference type="InterPro" id="IPR036271">
    <property type="entry name" value="Tet_transcr_reg_TetR-rel_C_sf"/>
</dbReference>
<sequence length="188" mass="21469">MNKTKKVIFEAAIKTFSNFGYNGTTMDQVAEAAGVAKGTLYYHYKSKEEIFNFIIEEGLGLMVEELKEHIKTVTNPLEKLKIICKAQLSILYRNKDFFKVLMSQLWGQEIRQVELRNKLGTYIEEIKDFFQEAMEAGIIRKGNASFMAYAFFGTLCSAAVYEVINIDSINLDDVVDELIEYSLRGLKA</sequence>
<reference evidence="5" key="1">
    <citation type="submission" date="2019-08" db="EMBL/GenBank/DDBJ databases">
        <authorList>
            <person name="Kucharzyk K."/>
            <person name="Murdoch R.W."/>
            <person name="Higgins S."/>
            <person name="Loffler F."/>
        </authorList>
    </citation>
    <scope>NUCLEOTIDE SEQUENCE</scope>
</reference>
<dbReference type="Gene3D" id="1.10.357.10">
    <property type="entry name" value="Tetracycline Repressor, domain 2"/>
    <property type="match status" value="1"/>
</dbReference>
<gene>
    <name evidence="5" type="primary">fadR_14</name>
    <name evidence="5" type="ORF">SDC9_182399</name>
</gene>
<dbReference type="InterPro" id="IPR001647">
    <property type="entry name" value="HTH_TetR"/>
</dbReference>
<evidence type="ECO:0000313" key="5">
    <source>
        <dbReference type="EMBL" id="MPN34905.1"/>
    </source>
</evidence>
<dbReference type="PROSITE" id="PS50977">
    <property type="entry name" value="HTH_TETR_2"/>
    <property type="match status" value="1"/>
</dbReference>
<dbReference type="InterPro" id="IPR013570">
    <property type="entry name" value="Tscrpt_reg_YsiA_C"/>
</dbReference>
<dbReference type="InterPro" id="IPR050624">
    <property type="entry name" value="HTH-type_Tx_Regulator"/>
</dbReference>
<name>A0A645H7C6_9ZZZZ</name>
<dbReference type="PRINTS" id="PR00455">
    <property type="entry name" value="HTHTETR"/>
</dbReference>
<dbReference type="PANTHER" id="PTHR43479">
    <property type="entry name" value="ACREF/ENVCD OPERON REPRESSOR-RELATED"/>
    <property type="match status" value="1"/>
</dbReference>
<dbReference type="AlphaFoldDB" id="A0A645H7C6"/>
<accession>A0A645H7C6</accession>
<feature type="domain" description="HTH tetR-type" evidence="4">
    <location>
        <begin position="2"/>
        <end position="62"/>
    </location>
</feature>
<dbReference type="InterPro" id="IPR009057">
    <property type="entry name" value="Homeodomain-like_sf"/>
</dbReference>
<evidence type="ECO:0000256" key="2">
    <source>
        <dbReference type="ARBA" id="ARBA00023125"/>
    </source>
</evidence>
<dbReference type="PANTHER" id="PTHR43479:SF11">
    <property type="entry name" value="ACREF_ENVCD OPERON REPRESSOR-RELATED"/>
    <property type="match status" value="1"/>
</dbReference>
<dbReference type="FunFam" id="1.10.10.60:FF:000141">
    <property type="entry name" value="TetR family transcriptional regulator"/>
    <property type="match status" value="1"/>
</dbReference>
<organism evidence="5">
    <name type="scientific">bioreactor metagenome</name>
    <dbReference type="NCBI Taxonomy" id="1076179"/>
    <lineage>
        <taxon>unclassified sequences</taxon>
        <taxon>metagenomes</taxon>
        <taxon>ecological metagenomes</taxon>
    </lineage>
</organism>
<dbReference type="Pfam" id="PF00440">
    <property type="entry name" value="TetR_N"/>
    <property type="match status" value="1"/>
</dbReference>
<evidence type="ECO:0000256" key="3">
    <source>
        <dbReference type="ARBA" id="ARBA00023163"/>
    </source>
</evidence>
<dbReference type="Gene3D" id="1.10.10.60">
    <property type="entry name" value="Homeodomain-like"/>
    <property type="match status" value="1"/>
</dbReference>
<evidence type="ECO:0000259" key="4">
    <source>
        <dbReference type="PROSITE" id="PS50977"/>
    </source>
</evidence>
<comment type="caution">
    <text evidence="5">The sequence shown here is derived from an EMBL/GenBank/DDBJ whole genome shotgun (WGS) entry which is preliminary data.</text>
</comment>
<keyword evidence="2" id="KW-0238">DNA-binding</keyword>
<dbReference type="SUPFAM" id="SSF46689">
    <property type="entry name" value="Homeodomain-like"/>
    <property type="match status" value="1"/>
</dbReference>
<evidence type="ECO:0000256" key="1">
    <source>
        <dbReference type="ARBA" id="ARBA00023015"/>
    </source>
</evidence>
<proteinExistence type="predicted"/>
<dbReference type="SUPFAM" id="SSF48498">
    <property type="entry name" value="Tetracyclin repressor-like, C-terminal domain"/>
    <property type="match status" value="1"/>
</dbReference>
<dbReference type="GO" id="GO:0003677">
    <property type="term" value="F:DNA binding"/>
    <property type="evidence" value="ECO:0007669"/>
    <property type="project" value="UniProtKB-KW"/>
</dbReference>
<dbReference type="EMBL" id="VSSQ01088192">
    <property type="protein sequence ID" value="MPN34905.1"/>
    <property type="molecule type" value="Genomic_DNA"/>
</dbReference>
<keyword evidence="3" id="KW-0804">Transcription</keyword>
<keyword evidence="1" id="KW-0805">Transcription regulation</keyword>
<dbReference type="Pfam" id="PF08359">
    <property type="entry name" value="TetR_C_4"/>
    <property type="match status" value="1"/>
</dbReference>